<evidence type="ECO:0000313" key="4">
    <source>
        <dbReference type="Proteomes" id="UP000070720"/>
    </source>
</evidence>
<dbReference type="EnsemblFungi" id="CEF86241">
    <property type="protein sequence ID" value="CEF86241"/>
    <property type="gene ID" value="FGRRES_20284"/>
</dbReference>
<dbReference type="EMBL" id="HG970334">
    <property type="protein sequence ID" value="CEF86241.1"/>
    <property type="molecule type" value="Genomic_DNA"/>
</dbReference>
<dbReference type="InParanoid" id="A0A098DWM5"/>
<reference evidence="2 4" key="3">
    <citation type="journal article" date="2015" name="BMC Genomics">
        <title>The completed genome sequence of the pathogenic ascomycete fungus Fusarium graminearum.</title>
        <authorList>
            <person name="King R."/>
            <person name="Urban M."/>
            <person name="Hammond-Kosack M.C."/>
            <person name="Hassani-Pak K."/>
            <person name="Hammond-Kosack K.E."/>
        </authorList>
    </citation>
    <scope>NUCLEOTIDE SEQUENCE [LARGE SCALE GENOMIC DNA]</scope>
    <source>
        <strain evidence="4">ATCC MYA-4620 / CBS 123657 / FGSC 9075 / NRRL 31084 / PH-1</strain>
        <strain evidence="2">PH-1</strain>
    </source>
</reference>
<name>A0A098DWM5_GIBZE</name>
<sequence length="77" mass="8610">MQDCEEMHDRCREEEEVGEEKGEEEKERNSRKTNDGKILFLLLPGNLRQVAVNNFPGAESVNGLPVPDGRLAVAAEN</sequence>
<feature type="region of interest" description="Disordered" evidence="1">
    <location>
        <begin position="1"/>
        <end position="35"/>
    </location>
</feature>
<organism evidence="2 4">
    <name type="scientific">Gibberella zeae (strain ATCC MYA-4620 / CBS 123657 / FGSC 9075 / NRRL 31084 / PH-1)</name>
    <name type="common">Wheat head blight fungus</name>
    <name type="synonym">Fusarium graminearum</name>
    <dbReference type="NCBI Taxonomy" id="229533"/>
    <lineage>
        <taxon>Eukaryota</taxon>
        <taxon>Fungi</taxon>
        <taxon>Dikarya</taxon>
        <taxon>Ascomycota</taxon>
        <taxon>Pezizomycotina</taxon>
        <taxon>Sordariomycetes</taxon>
        <taxon>Hypocreomycetidae</taxon>
        <taxon>Hypocreales</taxon>
        <taxon>Nectriaceae</taxon>
        <taxon>Fusarium</taxon>
    </lineage>
</organism>
<reference evidence="3 4" key="2">
    <citation type="journal article" date="2010" name="Nature">
        <title>Comparative genomics reveals mobile pathogenicity chromosomes in Fusarium.</title>
        <authorList>
            <person name="Ma L.J."/>
            <person name="van der Does H.C."/>
            <person name="Borkovich K.A."/>
            <person name="Coleman J.J."/>
            <person name="Daboussi M.J."/>
            <person name="Di Pietro A."/>
            <person name="Dufresne M."/>
            <person name="Freitag M."/>
            <person name="Grabherr M."/>
            <person name="Henrissat B."/>
            <person name="Houterman P.M."/>
            <person name="Kang S."/>
            <person name="Shim W.B."/>
            <person name="Woloshuk C."/>
            <person name="Xie X."/>
            <person name="Xu J.R."/>
            <person name="Antoniw J."/>
            <person name="Baker S.E."/>
            <person name="Bluhm B.H."/>
            <person name="Breakspear A."/>
            <person name="Brown D.W."/>
            <person name="Butchko R.A."/>
            <person name="Chapman S."/>
            <person name="Coulson R."/>
            <person name="Coutinho P.M."/>
            <person name="Danchin E.G."/>
            <person name="Diener A."/>
            <person name="Gale L.R."/>
            <person name="Gardiner D.M."/>
            <person name="Goff S."/>
            <person name="Hammond-Kosack K.E."/>
            <person name="Hilburn K."/>
            <person name="Hua-Van A."/>
            <person name="Jonkers W."/>
            <person name="Kazan K."/>
            <person name="Kodira C.D."/>
            <person name="Koehrsen M."/>
            <person name="Kumar L."/>
            <person name="Lee Y.H."/>
            <person name="Li L."/>
            <person name="Manners J.M."/>
            <person name="Miranda-Saavedra D."/>
            <person name="Mukherjee M."/>
            <person name="Park G."/>
            <person name="Park J."/>
            <person name="Park S.Y."/>
            <person name="Proctor R.H."/>
            <person name="Regev A."/>
            <person name="Ruiz-Roldan M.C."/>
            <person name="Sain D."/>
            <person name="Sakthikumar S."/>
            <person name="Sykes S."/>
            <person name="Schwartz D.C."/>
            <person name="Turgeon B.G."/>
            <person name="Wapinski I."/>
            <person name="Yoder O."/>
            <person name="Young S."/>
            <person name="Zeng Q."/>
            <person name="Zhou S."/>
            <person name="Galagan J."/>
            <person name="Cuomo C.A."/>
            <person name="Kistler H.C."/>
            <person name="Rep M."/>
        </authorList>
    </citation>
    <scope>GENOME REANNOTATION</scope>
    <source>
        <strain evidence="4">ATCC MYA-4620 / CBS 123657 / FGSC 9075 / NRRL 31084 / PH-1</strain>
        <strain evidence="3">PH-1 / ATCC MYA-4620 / FGSC 9075 / NRRL 31084</strain>
    </source>
</reference>
<protein>
    <submittedName>
        <fullName evidence="2">Chromosome 3, complete genome</fullName>
    </submittedName>
</protein>
<proteinExistence type="predicted"/>
<evidence type="ECO:0000313" key="3">
    <source>
        <dbReference type="EnsemblFungi" id="CEF86241"/>
    </source>
</evidence>
<reference evidence="3" key="4">
    <citation type="submission" date="2017-01" db="UniProtKB">
        <authorList>
            <consortium name="EnsemblFungi"/>
        </authorList>
    </citation>
    <scope>IDENTIFICATION</scope>
    <source>
        <strain evidence="3">PH-1 / ATCC MYA-4620 / FGSC 9075 / NRRL 31084</strain>
    </source>
</reference>
<accession>A0A0E0SIH8</accession>
<gene>
    <name evidence="2" type="ORF">FGRAMPH1_01T19427</name>
</gene>
<accession>A0A098DWM5</accession>
<evidence type="ECO:0000256" key="1">
    <source>
        <dbReference type="SAM" id="MobiDB-lite"/>
    </source>
</evidence>
<dbReference type="VEuPathDB" id="FungiDB:FGRAMPH1_01G19427"/>
<reference evidence="3 4" key="1">
    <citation type="journal article" date="2007" name="Science">
        <title>The Fusarium graminearum genome reveals a link between localized polymorphism and pathogen specialization.</title>
        <authorList>
            <person name="Cuomo C.A."/>
            <person name="Gueldener U."/>
            <person name="Xu J.-R."/>
            <person name="Trail F."/>
            <person name="Turgeon B.G."/>
            <person name="Di Pietro A."/>
            <person name="Walton J.D."/>
            <person name="Ma L.-J."/>
            <person name="Baker S.E."/>
            <person name="Rep M."/>
            <person name="Adam G."/>
            <person name="Antoniw J."/>
            <person name="Baldwin T."/>
            <person name="Calvo S.E."/>
            <person name="Chang Y.-L."/>
            <person name="DeCaprio D."/>
            <person name="Gale L.R."/>
            <person name="Gnerre S."/>
            <person name="Goswami R.S."/>
            <person name="Hammond-Kosack K."/>
            <person name="Harris L.J."/>
            <person name="Hilburn K."/>
            <person name="Kennell J.C."/>
            <person name="Kroken S."/>
            <person name="Magnuson J.K."/>
            <person name="Mannhaupt G."/>
            <person name="Mauceli E.W."/>
            <person name="Mewes H.-W."/>
            <person name="Mitterbauer R."/>
            <person name="Muehlbauer G."/>
            <person name="Muensterkoetter M."/>
            <person name="Nelson D."/>
            <person name="O'Donnell K."/>
            <person name="Ouellet T."/>
            <person name="Qi W."/>
            <person name="Quesneville H."/>
            <person name="Roncero M.I.G."/>
            <person name="Seong K.-Y."/>
            <person name="Tetko I.V."/>
            <person name="Urban M."/>
            <person name="Waalwijk C."/>
            <person name="Ward T.J."/>
            <person name="Yao J."/>
            <person name="Birren B.W."/>
            <person name="Kistler H.C."/>
        </authorList>
    </citation>
    <scope>NUCLEOTIDE SEQUENCE [LARGE SCALE GENOMIC DNA]</scope>
    <source>
        <strain evidence="4">ATCC MYA-4620 / CBS 123657 / FGSC 9075 / NRRL 31084 / PH-1</strain>
        <strain evidence="3">PH-1 / ATCC MYA-4620 / FGSC 9075 / NRRL 31084</strain>
    </source>
</reference>
<keyword evidence="4" id="KW-1185">Reference proteome</keyword>
<dbReference type="AlphaFoldDB" id="A0A098DWM5"/>
<evidence type="ECO:0000313" key="2">
    <source>
        <dbReference type="EMBL" id="CEF86241.1"/>
    </source>
</evidence>
<dbReference type="Proteomes" id="UP000070720">
    <property type="component" value="Chromosome 3"/>
</dbReference>